<name>A0A246FLJ9_9BACT</name>
<comment type="caution">
    <text evidence="1">The sequence shown here is derived from an EMBL/GenBank/DDBJ whole genome shotgun (WGS) entry which is preliminary data.</text>
</comment>
<protein>
    <submittedName>
        <fullName evidence="1">Uncharacterized protein</fullName>
    </submittedName>
</protein>
<sequence>MNKNVLDRVLRYLQARVRQRETETYNIIQTGGVIRPTTLAKKEIAYSLYVLALAGRPDAVGLNYYRANRPLLAEDSRYLLAAPSP</sequence>
<dbReference type="Proteomes" id="UP000197277">
    <property type="component" value="Unassembled WGS sequence"/>
</dbReference>
<proteinExistence type="predicted"/>
<reference evidence="1 2" key="1">
    <citation type="submission" date="2017-06" db="EMBL/GenBank/DDBJ databases">
        <title>Hymenobacter amundsenii sp. nov. isolated from regoliths in Antarctica.</title>
        <authorList>
            <person name="Sedlacek I."/>
            <person name="Kralova S."/>
            <person name="Pantucek R."/>
            <person name="Svec P."/>
            <person name="Holochova P."/>
            <person name="Stankova E."/>
            <person name="Vrbovska V."/>
            <person name="Busse H.-J."/>
        </authorList>
    </citation>
    <scope>NUCLEOTIDE SEQUENCE [LARGE SCALE GENOMIC DNA]</scope>
    <source>
        <strain evidence="1 2">CCM 8682</strain>
    </source>
</reference>
<keyword evidence="2" id="KW-1185">Reference proteome</keyword>
<dbReference type="RefSeq" id="WP_088464039.1">
    <property type="nucleotide sequence ID" value="NZ_NIRR01000010.1"/>
</dbReference>
<evidence type="ECO:0000313" key="2">
    <source>
        <dbReference type="Proteomes" id="UP000197277"/>
    </source>
</evidence>
<dbReference type="EMBL" id="NIRR01000010">
    <property type="protein sequence ID" value="OWP63626.1"/>
    <property type="molecule type" value="Genomic_DNA"/>
</dbReference>
<dbReference type="AlphaFoldDB" id="A0A246FLJ9"/>
<accession>A0A246FLJ9</accession>
<organism evidence="1 2">
    <name type="scientific">Hymenobacter amundsenii</name>
    <dbReference type="NCBI Taxonomy" id="2006685"/>
    <lineage>
        <taxon>Bacteria</taxon>
        <taxon>Pseudomonadati</taxon>
        <taxon>Bacteroidota</taxon>
        <taxon>Cytophagia</taxon>
        <taxon>Cytophagales</taxon>
        <taxon>Hymenobacteraceae</taxon>
        <taxon>Hymenobacter</taxon>
    </lineage>
</organism>
<gene>
    <name evidence="1" type="ORF">CDA63_08595</name>
</gene>
<evidence type="ECO:0000313" key="1">
    <source>
        <dbReference type="EMBL" id="OWP63626.1"/>
    </source>
</evidence>